<dbReference type="AlphaFoldDB" id="A0A059FXW8"/>
<evidence type="ECO:0000313" key="2">
    <source>
        <dbReference type="Proteomes" id="UP000025061"/>
    </source>
</evidence>
<dbReference type="OrthoDB" id="7594106at2"/>
<reference evidence="1 2" key="1">
    <citation type="submission" date="2013-04" db="EMBL/GenBank/DDBJ databases">
        <title>Hyphomonas hirschiana VP5 Genome Sequencing.</title>
        <authorList>
            <person name="Lai Q."/>
            <person name="Shao Z."/>
        </authorList>
    </citation>
    <scope>NUCLEOTIDE SEQUENCE [LARGE SCALE GENOMIC DNA]</scope>
    <source>
        <strain evidence="1 2">VP5</strain>
    </source>
</reference>
<dbReference type="EMBL" id="ARYI01000003">
    <property type="protein sequence ID" value="KCZ95452.1"/>
    <property type="molecule type" value="Genomic_DNA"/>
</dbReference>
<dbReference type="Proteomes" id="UP000025061">
    <property type="component" value="Unassembled WGS sequence"/>
</dbReference>
<gene>
    <name evidence="1" type="ORF">HHI_04830</name>
</gene>
<protein>
    <submittedName>
        <fullName evidence="1">Uncharacterized protein</fullName>
    </submittedName>
</protein>
<sequence length="186" mass="20402">MRDGIYRSLPMPRRWKVVFKMCEREAERKRYAPEAAKRAIETDFRQGLSGGYLRRLEAAVGDALRQLPGMRILPKQSDLGGSNNALERELLANSTILITIPSAASAREIVLQALSLTVDHKRNAQLRELSRHAFENGANGRAAAASLRSALAAIDPPVTAQRILEQAPALKGPLRPSVELDEALDG</sequence>
<accession>A0A059FXW8</accession>
<comment type="caution">
    <text evidence="1">The sequence shown here is derived from an EMBL/GenBank/DDBJ whole genome shotgun (WGS) entry which is preliminary data.</text>
</comment>
<organism evidence="1 2">
    <name type="scientific">Hyphomonas hirschiana VP5</name>
    <dbReference type="NCBI Taxonomy" id="1280951"/>
    <lineage>
        <taxon>Bacteria</taxon>
        <taxon>Pseudomonadati</taxon>
        <taxon>Pseudomonadota</taxon>
        <taxon>Alphaproteobacteria</taxon>
        <taxon>Hyphomonadales</taxon>
        <taxon>Hyphomonadaceae</taxon>
        <taxon>Hyphomonas</taxon>
    </lineage>
</organism>
<name>A0A059FXW8_9PROT</name>
<keyword evidence="2" id="KW-1185">Reference proteome</keyword>
<evidence type="ECO:0000313" key="1">
    <source>
        <dbReference type="EMBL" id="KCZ95452.1"/>
    </source>
</evidence>
<proteinExistence type="predicted"/>
<dbReference type="RefSeq" id="WP_011645318.1">
    <property type="nucleotide sequence ID" value="NZ_ARYI01000003.1"/>
</dbReference>